<name>A0A6S7F4K9_9BURK</name>
<keyword evidence="3 6" id="KW-0815">Transposition</keyword>
<dbReference type="InterPro" id="IPR001207">
    <property type="entry name" value="Transposase_mutator"/>
</dbReference>
<evidence type="ECO:0000256" key="5">
    <source>
        <dbReference type="ARBA" id="ARBA00023172"/>
    </source>
</evidence>
<evidence type="ECO:0000256" key="3">
    <source>
        <dbReference type="ARBA" id="ARBA00022578"/>
    </source>
</evidence>
<evidence type="ECO:0000256" key="1">
    <source>
        <dbReference type="ARBA" id="ARBA00002190"/>
    </source>
</evidence>
<evidence type="ECO:0000256" key="2">
    <source>
        <dbReference type="ARBA" id="ARBA00010961"/>
    </source>
</evidence>
<reference evidence="7 8" key="1">
    <citation type="submission" date="2020-04" db="EMBL/GenBank/DDBJ databases">
        <authorList>
            <person name="De Canck E."/>
        </authorList>
    </citation>
    <scope>NUCLEOTIDE SEQUENCE [LARGE SCALE GENOMIC DNA]</scope>
    <source>
        <strain evidence="7 8">LMG 6000</strain>
    </source>
</reference>
<dbReference type="Proteomes" id="UP000494183">
    <property type="component" value="Unassembled WGS sequence"/>
</dbReference>
<comment type="similarity">
    <text evidence="2 6">Belongs to the transposase mutator family.</text>
</comment>
<dbReference type="GO" id="GO:0004803">
    <property type="term" value="F:transposase activity"/>
    <property type="evidence" value="ECO:0007669"/>
    <property type="project" value="UniProtKB-UniRule"/>
</dbReference>
<sequence length="143" mass="16273">MLTEHDPVRVELFRDRHSSFAPILIPKHERCFTAFDNLIITMYVRGMSVREIQAIGAESHGTEVSPDFISSVTDEVMAETISWQNRPLDAMCPGGVLSFPPDIRRVIYPTSAIESLNIQLRKIKLLWPALRNVLAKSYRATFD</sequence>
<gene>
    <name evidence="7" type="ORF">LMG6000_00423</name>
</gene>
<evidence type="ECO:0000256" key="6">
    <source>
        <dbReference type="RuleBase" id="RU365089"/>
    </source>
</evidence>
<comment type="function">
    <text evidence="1 6">Required for the transposition of the insertion element.</text>
</comment>
<evidence type="ECO:0000313" key="7">
    <source>
        <dbReference type="EMBL" id="CAB3929371.1"/>
    </source>
</evidence>
<dbReference type="PANTHER" id="PTHR33217">
    <property type="entry name" value="TRANSPOSASE FOR INSERTION SEQUENCE ELEMENT IS1081"/>
    <property type="match status" value="1"/>
</dbReference>
<dbReference type="PANTHER" id="PTHR33217:SF5">
    <property type="entry name" value="MUTATOR FAMILY TRANSPOSASE"/>
    <property type="match status" value="1"/>
</dbReference>
<dbReference type="EMBL" id="CADILH010000001">
    <property type="protein sequence ID" value="CAB3929371.1"/>
    <property type="molecule type" value="Genomic_DNA"/>
</dbReference>
<dbReference type="AlphaFoldDB" id="A0A6S7F4K9"/>
<keyword evidence="5 6" id="KW-0233">DNA recombination</keyword>
<protein>
    <recommendedName>
        <fullName evidence="6">Mutator family transposase</fullName>
    </recommendedName>
</protein>
<dbReference type="Pfam" id="PF00872">
    <property type="entry name" value="Transposase_mut"/>
    <property type="match status" value="1"/>
</dbReference>
<dbReference type="GO" id="GO:0006313">
    <property type="term" value="P:DNA transposition"/>
    <property type="evidence" value="ECO:0007669"/>
    <property type="project" value="UniProtKB-UniRule"/>
</dbReference>
<keyword evidence="6" id="KW-0814">Transposable element</keyword>
<accession>A0A6S7F4K9</accession>
<organism evidence="7 8">
    <name type="scientific">Achromobacter insolitus</name>
    <dbReference type="NCBI Taxonomy" id="217204"/>
    <lineage>
        <taxon>Bacteria</taxon>
        <taxon>Pseudomonadati</taxon>
        <taxon>Pseudomonadota</taxon>
        <taxon>Betaproteobacteria</taxon>
        <taxon>Burkholderiales</taxon>
        <taxon>Alcaligenaceae</taxon>
        <taxon>Achromobacter</taxon>
    </lineage>
</organism>
<dbReference type="GO" id="GO:0003677">
    <property type="term" value="F:DNA binding"/>
    <property type="evidence" value="ECO:0007669"/>
    <property type="project" value="UniProtKB-UniRule"/>
</dbReference>
<evidence type="ECO:0000256" key="4">
    <source>
        <dbReference type="ARBA" id="ARBA00023125"/>
    </source>
</evidence>
<evidence type="ECO:0000313" key="8">
    <source>
        <dbReference type="Proteomes" id="UP000494183"/>
    </source>
</evidence>
<proteinExistence type="inferred from homology"/>
<keyword evidence="8" id="KW-1185">Reference proteome</keyword>
<keyword evidence="4 6" id="KW-0238">DNA-binding</keyword>